<gene>
    <name evidence="1" type="ORF">ZEAMMB73_Zm00001d048093</name>
</gene>
<name>A0A1D6PH73_MAIZE</name>
<protein>
    <submittedName>
        <fullName evidence="1">Uncharacterized protein</fullName>
    </submittedName>
</protein>
<reference evidence="1" key="1">
    <citation type="submission" date="2015-12" db="EMBL/GenBank/DDBJ databases">
        <title>Update maize B73 reference genome by single molecule sequencing technologies.</title>
        <authorList>
            <consortium name="Maize Genome Sequencing Project"/>
            <person name="Ware D."/>
        </authorList>
    </citation>
    <scope>NUCLEOTIDE SEQUENCE</scope>
    <source>
        <tissue evidence="1">Seedling</tissue>
    </source>
</reference>
<dbReference type="PaxDb" id="4577-GRMZM2G476655_P02"/>
<proteinExistence type="predicted"/>
<dbReference type="InParanoid" id="A0A1D6PH73"/>
<sequence length="96" mass="10274">MTLEDFLARDSCARAVVMEGNMALGFPDGDGDVAGSVACIVETDSQVMQVEEEQIEPLREQRGTQQPPGFGQCGKNGESLEHGNSKHLGRGHVCLT</sequence>
<accession>A0A1D6PH73</accession>
<organism evidence="1">
    <name type="scientific">Zea mays</name>
    <name type="common">Maize</name>
    <dbReference type="NCBI Taxonomy" id="4577"/>
    <lineage>
        <taxon>Eukaryota</taxon>
        <taxon>Viridiplantae</taxon>
        <taxon>Streptophyta</taxon>
        <taxon>Embryophyta</taxon>
        <taxon>Tracheophyta</taxon>
        <taxon>Spermatophyta</taxon>
        <taxon>Magnoliopsida</taxon>
        <taxon>Liliopsida</taxon>
        <taxon>Poales</taxon>
        <taxon>Poaceae</taxon>
        <taxon>PACMAD clade</taxon>
        <taxon>Panicoideae</taxon>
        <taxon>Andropogonodae</taxon>
        <taxon>Andropogoneae</taxon>
        <taxon>Tripsacinae</taxon>
        <taxon>Zea</taxon>
    </lineage>
</organism>
<evidence type="ECO:0000313" key="1">
    <source>
        <dbReference type="EMBL" id="AQL08731.1"/>
    </source>
</evidence>
<dbReference type="EMBL" id="CM000785">
    <property type="protein sequence ID" value="AQL08731.1"/>
    <property type="molecule type" value="Genomic_DNA"/>
</dbReference>
<dbReference type="AlphaFoldDB" id="A0A1D6PH73"/>